<comment type="caution">
    <text evidence="4">The sequence shown here is derived from an EMBL/GenBank/DDBJ whole genome shotgun (WGS) entry which is preliminary data.</text>
</comment>
<evidence type="ECO:0000256" key="2">
    <source>
        <dbReference type="SAM" id="Phobius"/>
    </source>
</evidence>
<dbReference type="AlphaFoldDB" id="A0A2V1ARL6"/>
<keyword evidence="2" id="KW-0812">Transmembrane</keyword>
<keyword evidence="2" id="KW-0472">Membrane</keyword>
<sequence>MQLLSLLNIFLCLLQVAVAQQPIEKSVGNSSSVELPLDRLRSFIESNSHKRPTKKPLYTKRTIEDNVVIPQYDVELQDYEGSPFLAKYHITFERMASQLIKEAEASRDQEALVYLGDLYMFGQSDIRANYSKALEYYKKAVEGAPHGHAYFMLGYIYSTGMFGELPQDKAKSNLYYQFASENGNLNATLVLANKYLHGIDRAPNCDLSKFYYSRAARIVKKYQNDHGHATVSGDPLYNIRLADFNGGLYGRKVSDQISSFQSFADYDEARRQNLEDNNYNHDPELRDLYYDALAAYTGSRFKPSNLTVANDLSRKCMAHAKVKFGKNHGGYISDDDKSMWSRCACILGNLYFEGTHFERDIPKAYEYFNMANKIFDSAHTRAQLGKVHALDPITDGSISDNCTRRFKSAAEAGNFEANYLLAKWYSVPDPASPFLIQNTARTLTWWRDLAMKGHFHARFYYADAMESGDGASSTDVFYCSTIVDTYKQFVERSEQLLFPHLKYAFEEFIYGHFKNALVGYSIAAEQGLKNSQVSAAFLLYQANPVFTWTPKFFNSDRLESAMSYLELASLQGDIDSTILLGDISYDGVESTNIPQDYEKAFTYYSRAATAASPHGCFKLGHMYEYGRGSANATVDFHMAKRYYDLSVKYTLQSPFFRISRLNTYAMSLALLRLRVKLLFSRDKKDVDKAGWFSTFKKLGRSQDSIDDDEDDERALQKSTAHFEGGDFEGEDEYEIFDYVVLLLTVVFFIFVFVSNMRVK</sequence>
<dbReference type="Gene3D" id="1.25.40.10">
    <property type="entry name" value="Tetratricopeptide repeat domain"/>
    <property type="match status" value="2"/>
</dbReference>
<dbReference type="SMART" id="SM00671">
    <property type="entry name" value="SEL1"/>
    <property type="match status" value="7"/>
</dbReference>
<evidence type="ECO:0000313" key="4">
    <source>
        <dbReference type="EMBL" id="PVH19903.1"/>
    </source>
</evidence>
<dbReference type="PANTHER" id="PTHR11102:SF160">
    <property type="entry name" value="ERAD-ASSOCIATED E3 UBIQUITIN-PROTEIN LIGASE COMPONENT HRD3"/>
    <property type="match status" value="1"/>
</dbReference>
<name>A0A2V1ARL6_9ASCO</name>
<gene>
    <name evidence="4" type="ORF">CXQ85_001680</name>
</gene>
<dbReference type="GeneID" id="37007011"/>
<evidence type="ECO:0000256" key="1">
    <source>
        <dbReference type="ARBA" id="ARBA00038101"/>
    </source>
</evidence>
<feature type="transmembrane region" description="Helical" evidence="2">
    <location>
        <begin position="735"/>
        <end position="753"/>
    </location>
</feature>
<dbReference type="STRING" id="45357.A0A2V1ARL6"/>
<dbReference type="InterPro" id="IPR006597">
    <property type="entry name" value="Sel1-like"/>
</dbReference>
<dbReference type="SUPFAM" id="SSF81901">
    <property type="entry name" value="HCP-like"/>
    <property type="match status" value="3"/>
</dbReference>
<dbReference type="Proteomes" id="UP000244309">
    <property type="component" value="Unassembled WGS sequence"/>
</dbReference>
<keyword evidence="3" id="KW-0732">Signal</keyword>
<evidence type="ECO:0000256" key="3">
    <source>
        <dbReference type="SAM" id="SignalP"/>
    </source>
</evidence>
<dbReference type="VEuPathDB" id="FungiDB:CXQ85_001680"/>
<dbReference type="InterPro" id="IPR011990">
    <property type="entry name" value="TPR-like_helical_dom_sf"/>
</dbReference>
<protein>
    <recommendedName>
        <fullName evidence="6">ERAD-associated E3 ubiquitin-protein ligase component HRD3</fullName>
    </recommendedName>
</protein>
<organism evidence="4 5">
    <name type="scientific">Candidozyma haemuli</name>
    <dbReference type="NCBI Taxonomy" id="45357"/>
    <lineage>
        <taxon>Eukaryota</taxon>
        <taxon>Fungi</taxon>
        <taxon>Dikarya</taxon>
        <taxon>Ascomycota</taxon>
        <taxon>Saccharomycotina</taxon>
        <taxon>Pichiomycetes</taxon>
        <taxon>Metschnikowiaceae</taxon>
        <taxon>Candidozyma</taxon>
    </lineage>
</organism>
<evidence type="ECO:0000313" key="5">
    <source>
        <dbReference type="Proteomes" id="UP000244309"/>
    </source>
</evidence>
<dbReference type="OrthoDB" id="27934at2759"/>
<proteinExistence type="inferred from homology"/>
<accession>A0A2V1ARL6</accession>
<dbReference type="EMBL" id="PKFO01000003">
    <property type="protein sequence ID" value="PVH19903.1"/>
    <property type="molecule type" value="Genomic_DNA"/>
</dbReference>
<keyword evidence="5" id="KW-1185">Reference proteome</keyword>
<comment type="similarity">
    <text evidence="1">Belongs to the sel-1 family.</text>
</comment>
<reference evidence="4 5" key="1">
    <citation type="submission" date="2017-12" db="EMBL/GenBank/DDBJ databases">
        <title>Genome Sequence of a Multidrug-Resistant Candida haemulonii Isolate from a Patient with Chronic Leg Ulcers in Israel.</title>
        <authorList>
            <person name="Chow N.A."/>
            <person name="Gade L."/>
            <person name="Batra D."/>
            <person name="Rowe L.A."/>
            <person name="Ben-Ami R."/>
            <person name="Loparev V.N."/>
            <person name="Litvintseva A.P."/>
        </authorList>
    </citation>
    <scope>NUCLEOTIDE SEQUENCE [LARGE SCALE GENOMIC DNA]</scope>
    <source>
        <strain evidence="4 5">B11899</strain>
    </source>
</reference>
<dbReference type="Pfam" id="PF08238">
    <property type="entry name" value="Sel1"/>
    <property type="match status" value="6"/>
</dbReference>
<keyword evidence="2" id="KW-1133">Transmembrane helix</keyword>
<dbReference type="RefSeq" id="XP_025340843.1">
    <property type="nucleotide sequence ID" value="XM_025485378.1"/>
</dbReference>
<dbReference type="PANTHER" id="PTHR11102">
    <property type="entry name" value="SEL-1-LIKE PROTEIN"/>
    <property type="match status" value="1"/>
</dbReference>
<evidence type="ECO:0008006" key="6">
    <source>
        <dbReference type="Google" id="ProtNLM"/>
    </source>
</evidence>
<dbReference type="InterPro" id="IPR050767">
    <property type="entry name" value="Sel1_AlgK"/>
</dbReference>
<feature type="chain" id="PRO_5016028281" description="ERAD-associated E3 ubiquitin-protein ligase component HRD3" evidence="3">
    <location>
        <begin position="20"/>
        <end position="759"/>
    </location>
</feature>
<feature type="signal peptide" evidence="3">
    <location>
        <begin position="1"/>
        <end position="19"/>
    </location>
</feature>